<keyword evidence="5" id="KW-1185">Reference proteome</keyword>
<dbReference type="InterPro" id="IPR046342">
    <property type="entry name" value="CBS_dom_sf"/>
</dbReference>
<sequence length="139" mass="15393">MIHQQRVEDLMQPVPHPLHVEMTLAEAVDLVLQSGQSGLPVVDDEHRVCGFVSEHDCVGYLISGSYHCDSRIQVRDIMFSEPLCASPGENIIDQVQKMGGDKPKTWPVVGKDGRLAGVISRRSIMRALNASMKACRTRL</sequence>
<feature type="domain" description="CBS" evidence="3">
    <location>
        <begin position="11"/>
        <end position="70"/>
    </location>
</feature>
<evidence type="ECO:0000256" key="2">
    <source>
        <dbReference type="PROSITE-ProRule" id="PRU00703"/>
    </source>
</evidence>
<dbReference type="PROSITE" id="PS51371">
    <property type="entry name" value="CBS"/>
    <property type="match status" value="2"/>
</dbReference>
<gene>
    <name evidence="4" type="ORF">SAMN02745729_10780</name>
</gene>
<dbReference type="STRING" id="1122198.SAMN02745729_10780"/>
<dbReference type="InterPro" id="IPR051257">
    <property type="entry name" value="Diverse_CBS-Domain"/>
</dbReference>
<dbReference type="RefSeq" id="WP_254775007.1">
    <property type="nucleotide sequence ID" value="NZ_FNRJ01000007.1"/>
</dbReference>
<dbReference type="AlphaFoldDB" id="A0A1H4E0V3"/>
<dbReference type="PANTHER" id="PTHR43080">
    <property type="entry name" value="CBS DOMAIN-CONTAINING PROTEIN CBSX3, MITOCHONDRIAL"/>
    <property type="match status" value="1"/>
</dbReference>
<evidence type="ECO:0000256" key="1">
    <source>
        <dbReference type="ARBA" id="ARBA00023122"/>
    </source>
</evidence>
<proteinExistence type="predicted"/>
<evidence type="ECO:0000313" key="4">
    <source>
        <dbReference type="EMBL" id="SEA78200.1"/>
    </source>
</evidence>
<dbReference type="InterPro" id="IPR000644">
    <property type="entry name" value="CBS_dom"/>
</dbReference>
<feature type="domain" description="CBS" evidence="3">
    <location>
        <begin position="78"/>
        <end position="134"/>
    </location>
</feature>
<organism evidence="4 5">
    <name type="scientific">Marinobacterium iners DSM 11526</name>
    <dbReference type="NCBI Taxonomy" id="1122198"/>
    <lineage>
        <taxon>Bacteria</taxon>
        <taxon>Pseudomonadati</taxon>
        <taxon>Pseudomonadota</taxon>
        <taxon>Gammaproteobacteria</taxon>
        <taxon>Oceanospirillales</taxon>
        <taxon>Oceanospirillaceae</taxon>
        <taxon>Marinobacterium</taxon>
    </lineage>
</organism>
<dbReference type="PANTHER" id="PTHR43080:SF26">
    <property type="entry name" value="REGULATORY PROTEIN"/>
    <property type="match status" value="1"/>
</dbReference>
<dbReference type="EMBL" id="FNRJ01000007">
    <property type="protein sequence ID" value="SEA78200.1"/>
    <property type="molecule type" value="Genomic_DNA"/>
</dbReference>
<dbReference type="Pfam" id="PF00571">
    <property type="entry name" value="CBS"/>
    <property type="match status" value="2"/>
</dbReference>
<dbReference type="SUPFAM" id="SSF54631">
    <property type="entry name" value="CBS-domain pair"/>
    <property type="match status" value="1"/>
</dbReference>
<dbReference type="SMART" id="SM00116">
    <property type="entry name" value="CBS"/>
    <property type="match status" value="2"/>
</dbReference>
<protein>
    <submittedName>
        <fullName evidence="4">CBS domain-containing protein</fullName>
    </submittedName>
</protein>
<dbReference type="Gene3D" id="3.10.580.10">
    <property type="entry name" value="CBS-domain"/>
    <property type="match status" value="1"/>
</dbReference>
<keyword evidence="1 2" id="KW-0129">CBS domain</keyword>
<name>A0A1H4E0V3_9GAMM</name>
<reference evidence="5" key="1">
    <citation type="submission" date="2016-10" db="EMBL/GenBank/DDBJ databases">
        <authorList>
            <person name="Varghese N."/>
            <person name="Submissions S."/>
        </authorList>
    </citation>
    <scope>NUCLEOTIDE SEQUENCE [LARGE SCALE GENOMIC DNA]</scope>
    <source>
        <strain evidence="5">DSM 11526</strain>
    </source>
</reference>
<evidence type="ECO:0000313" key="5">
    <source>
        <dbReference type="Proteomes" id="UP000242469"/>
    </source>
</evidence>
<dbReference type="Proteomes" id="UP000242469">
    <property type="component" value="Unassembled WGS sequence"/>
</dbReference>
<accession>A0A1H4E0V3</accession>
<evidence type="ECO:0000259" key="3">
    <source>
        <dbReference type="PROSITE" id="PS51371"/>
    </source>
</evidence>